<dbReference type="Gene3D" id="3.40.50.11950">
    <property type="match status" value="1"/>
</dbReference>
<feature type="region of interest" description="Disordered" evidence="14">
    <location>
        <begin position="1975"/>
        <end position="2004"/>
    </location>
</feature>
<evidence type="ECO:0000256" key="3">
    <source>
        <dbReference type="ARBA" id="ARBA00012893"/>
    </source>
</evidence>
<evidence type="ECO:0000256" key="6">
    <source>
        <dbReference type="ARBA" id="ARBA00022741"/>
    </source>
</evidence>
<protein>
    <recommendedName>
        <fullName evidence="12">Inositol hexakisphosphate and diphosphoinositol-pentakisphosphate kinase</fullName>
        <ecNumber evidence="3">2.7.4.24</ecNumber>
    </recommendedName>
    <alternativeName>
        <fullName evidence="13">InsP6 and PP-IP5 kinase</fullName>
    </alternativeName>
</protein>
<dbReference type="GO" id="GO:0005829">
    <property type="term" value="C:cytosol"/>
    <property type="evidence" value="ECO:0007669"/>
    <property type="project" value="UniProtKB-SubCell"/>
</dbReference>
<evidence type="ECO:0000256" key="13">
    <source>
        <dbReference type="ARBA" id="ARBA00075553"/>
    </source>
</evidence>
<feature type="compositionally biased region" description="Pro residues" evidence="14">
    <location>
        <begin position="1218"/>
        <end position="1228"/>
    </location>
</feature>
<evidence type="ECO:0000256" key="9">
    <source>
        <dbReference type="ARBA" id="ARBA00033696"/>
    </source>
</evidence>
<comment type="subcellular location">
    <subcellularLocation>
        <location evidence="1">Cytoplasm</location>
        <location evidence="1">Cytosol</location>
    </subcellularLocation>
</comment>
<dbReference type="PANTHER" id="PTHR12750:SF9">
    <property type="entry name" value="INOSITOL HEXAKISPHOSPHATE AND DIPHOSPHOINOSITOL-PENTAKISPHOSPHATE KINASE"/>
    <property type="match status" value="1"/>
</dbReference>
<feature type="domain" description="VIP1 N-terminal" evidence="15">
    <location>
        <begin position="205"/>
        <end position="294"/>
    </location>
</feature>
<feature type="region of interest" description="Disordered" evidence="14">
    <location>
        <begin position="21"/>
        <end position="130"/>
    </location>
</feature>
<dbReference type="Pfam" id="PF18086">
    <property type="entry name" value="PPIP5K2_N"/>
    <property type="match status" value="1"/>
</dbReference>
<dbReference type="FunFam" id="3.30.470.20:FF:000003">
    <property type="entry name" value="Inositol hexakisphosphate and diphosphoinositol-pentakisphosphate kinase"/>
    <property type="match status" value="1"/>
</dbReference>
<dbReference type="STRING" id="35570.A0A1I8PX64"/>
<accession>A0A1I8PX64</accession>
<dbReference type="InterPro" id="IPR029033">
    <property type="entry name" value="His_PPase_superfam"/>
</dbReference>
<dbReference type="FunFam" id="3.40.50.11950:FF:000002">
    <property type="entry name" value="Inositol hexakisphosphate and diphosphoinositol-pentakisphosphate kinase"/>
    <property type="match status" value="1"/>
</dbReference>
<keyword evidence="6" id="KW-0547">Nucleotide-binding</keyword>
<evidence type="ECO:0000256" key="4">
    <source>
        <dbReference type="ARBA" id="ARBA00022490"/>
    </source>
</evidence>
<comment type="catalytic activity">
    <reaction evidence="10">
        <text>1D-myo-inositol hexakisphosphate + ATP = 1-diphospho-1D-myo-inositol 2,3,4,5,6-pentakisphosphate + ADP</text>
        <dbReference type="Rhea" id="RHEA:37459"/>
        <dbReference type="ChEBI" id="CHEBI:30616"/>
        <dbReference type="ChEBI" id="CHEBI:58130"/>
        <dbReference type="ChEBI" id="CHEBI:74946"/>
        <dbReference type="ChEBI" id="CHEBI:456216"/>
        <dbReference type="EC" id="2.7.4.24"/>
    </reaction>
    <physiologicalReaction direction="left-to-right" evidence="10">
        <dbReference type="Rhea" id="RHEA:37460"/>
    </physiologicalReaction>
</comment>
<sequence length="2460" mass="273846">MEWTWLKDWWRLKKYRSQHRHRKLKHSHLDDPMASSHGGNDGRIPPADGEDYDGDDNVEGQIGNEFQRNAKCKMQDDEYRRRQMRRRRRQRKRLNSKVEANKTNDNNNDDDNEKRNGISDEGGGGGNDNDEAAAVAVATADADEDDNEGDGDYDDDDYDVEFNEDDDVDDFCYCDECLNGDTDFCESNDGMDSDASTSSNTGKQVVVGICAMAKKTQSKPMKEILTRLQEFEFIKMVIFEEDVILKEPVENWPICDCLVSFHSKGFPLEKAIQYAQLRKPYVLNNLHMQYDIQDRRRVYAILEKEGIEIPRYAVLDRDSPDPKQHELIESEDHVEVNGIIFNKPFVEKPVSAEDHNIYIYYPTSAGGGSQRLFRKIGSRSSVYSPESRVRKTGSFIYEDFMPTDVYFPGTDVKVYTVGPDYAHAEARKSPALDGKVERDSEGKEIRYPVILNHAEKLISRKVCLAFKQTVCGFDLLRANGKSFVCDVNGFSFVKNSNKYYDDCAKILGNMILRELTPTLHIPWSVPFQLDDPPIVPTTFGKMMELRCVVAVIRHGDRTPKQKMKVEVRHPKFFEIFEKYDGFKNGHVKLKRPKQLQEILDIARFLLAEIETKDNAEIEEKKSKLEQLKSVLEMYGHFSGINRKVQMKYQPKGRPRGSSSDDGNNVKNLDAPSDPSLVLILKWGGELTPAGRIQAEELGRIFRCMYPGGQGRQDYSGTQGLGLLRLHSTFRHDLKIYASDEGRVQMTAAAFAKGLLALEGELTPILVQMVKSANTNGLLDNDCDSSKYQNMAKNRLHELMQVDREFTVEDRAAINPNNSISINQALDFVKNPVECCNHVHSLIKELLIIISVKKDDPKTKDAILYHGETWDLMRCRWEKIEKDFSTKSKLFDISKIPDIYDCIKYDLQHNQHTLQYDQAEELYIYAKYLADIVIPQEYGLTMQEKLTIGQGICTPLLKKIKSDLQRNIEETEDESVNRLNPQYSHGVASPGRHVRTRLYFTSESHVHSLLTVLRYGGLLNVLTDEQWRRAMDYISMVSELNYMSQIVIMLYEDPTKDPTSEERFHVELHFSPGVNCCVQKNLPPGPGFRPHSRNDSGTLKTATHDECTSNPSRIDEENDTDESPVKTHLISPDGFDCEIRHSKSKPIPIGSHHTVAGHEAMDLAKRLNKELASQQQQHQAKQTGSLEANRPISPDGEPRSRSFEQRSQKSKDDLVASPPLTPSQPPAQIPTPNIIVSHNDREFREILTSRPTNPSQSYFQIRVTDSLTFFKIDSSTNELPLSEIDFSLTPGTPDGHHMCTAHKAQSPGSNLQKKQAQLLTMRRMESGDEGEFIHILKDIRRISPLATNERPLTCNCSGHFATNNEEMVQPHSHSKSETDLSDMSSMMAPLTSKVSSPPMNIGATAGNISPYRAISFDENDEDELEGEEEDLQISSSAPASLLSGEFLMSSRPSTASHNMSGFGLRPPSPTNSPTASTLRLCQAMEEQQKPVTQRTENKHALSKPVDIRKKVTLPSSQSAPVIADFTSSPFRFPALSFNQFDPIAENATTNANSSTNDTVNPIQQHNAEADMNTTIPFSPDNTNRDYFPLYHHHLHQHYHPHHYHHHHHHHSHHHHHHHDLTHIHSHRYHSPHLHRSSSPSPYSSSPKFPSVVVITSTNSSSEDNLDDLLYNDDDDDNDTSPNNTSTTTTTTTINANTNDDDEFISYIPHAITNSSNISLTSATTNATNTDTTTPNTKTYHTYTTATNVPPTKSHSSIVIHNNNTNRSNNKPPVMSSTIINNPITDTTTDNTVTSTSSSSSVSSRRQRHSIAGQMSYMKMLGFGGFSKKMTTSTNSLFSTAVISGSSSAPNLRDMIPVSSSVFPLTVLDGFGGVPPIRPLETLHNALSLKQLDHFLERMTSAPLFKTPTCTPPKNPSTPLSMMTTITDEEACAAAAATVSTPTNNICRCNDNSILNERNPERCALCGHRIHPAAPDAESTPVAAAAAAPNDQQLQRQQTNNNSLSNTAAGASLWSKQSSIASSITEPSSPAISDTYSQETPSCEMSISLTSNEGGTYSLPPSSATAAKLARFFPRLDGDLNTVSVYTPMNLDSLDSTDTEFNMGAIGGGGGGGKSACLTPVSFNMDLSIVANKGSLTLSVDGFEEDEDATPSAATTPSLPLDEPHMELCYCCEGHAASDQPPDDDDQQSHELFNSMRNKRLDDNEPKHPCLCHIEEPPSSAEFSNADKPVFSIRKASDTISPKIQKQISLFESGDIERQKDYAALHASINIPQPNSLQLRQDARLRKFENLTQSTSNSNFPFESNTLKRVPNNVEDFVDVNLTQSCINFKSSGVAASDPPSTNSSPQHKPSGVAAYRAVTLPSECSGTASGPASPRPGALIVKEKFIEPPKRITRSFHGKTQSMDADFLFNEFLLVPAQAPAAQNSSSSEAGSASTSPSNRPNKRFTTTKVMDESLEDVDKV</sequence>
<feature type="compositionally biased region" description="Basic and acidic residues" evidence="14">
    <location>
        <begin position="1195"/>
        <end position="1213"/>
    </location>
</feature>
<reference evidence="16" key="1">
    <citation type="submission" date="2020-05" db="UniProtKB">
        <authorList>
            <consortium name="EnsemblMetazoa"/>
        </authorList>
    </citation>
    <scope>IDENTIFICATION</scope>
    <source>
        <strain evidence="16">USDA</strain>
    </source>
</reference>
<dbReference type="EnsemblMetazoa" id="SCAU011942-RI">
    <property type="protein sequence ID" value="SCAU011942-PI"/>
    <property type="gene ID" value="SCAU011942"/>
</dbReference>
<comment type="catalytic activity">
    <reaction evidence="9">
        <text>5-diphospho-1D-myo-inositol 1,2,3,4,6-pentakisphosphate + ATP + H(+) = 1,5-bis(diphospho)-1D-myo-inositol 2,3,4,6-tetrakisphosphate + ADP</text>
        <dbReference type="Rhea" id="RHEA:10276"/>
        <dbReference type="ChEBI" id="CHEBI:15378"/>
        <dbReference type="ChEBI" id="CHEBI:30616"/>
        <dbReference type="ChEBI" id="CHEBI:58628"/>
        <dbReference type="ChEBI" id="CHEBI:77983"/>
        <dbReference type="ChEBI" id="CHEBI:456216"/>
        <dbReference type="EC" id="2.7.4.24"/>
    </reaction>
    <physiologicalReaction direction="left-to-right" evidence="9">
        <dbReference type="Rhea" id="RHEA:10277"/>
    </physiologicalReaction>
</comment>
<dbReference type="GO" id="GO:0006020">
    <property type="term" value="P:inositol metabolic process"/>
    <property type="evidence" value="ECO:0007669"/>
    <property type="project" value="TreeGrafter"/>
</dbReference>
<dbReference type="EC" id="2.7.4.24" evidence="3"/>
<dbReference type="Gene3D" id="3.30.470.20">
    <property type="entry name" value="ATP-grasp fold, B domain"/>
    <property type="match status" value="1"/>
</dbReference>
<feature type="region of interest" description="Disordered" evidence="14">
    <location>
        <begin position="2418"/>
        <end position="2460"/>
    </location>
</feature>
<evidence type="ECO:0000256" key="14">
    <source>
        <dbReference type="SAM" id="MobiDB-lite"/>
    </source>
</evidence>
<dbReference type="KEGG" id="scac:106089672"/>
<feature type="compositionally biased region" description="Low complexity" evidence="14">
    <location>
        <begin position="1635"/>
        <end position="1661"/>
    </location>
</feature>
<dbReference type="InterPro" id="IPR037446">
    <property type="entry name" value="His_Pase_VIP1"/>
</dbReference>
<dbReference type="Proteomes" id="UP000095300">
    <property type="component" value="Unassembled WGS sequence"/>
</dbReference>
<dbReference type="InterPro" id="IPR033379">
    <property type="entry name" value="Acid_Pase_AS"/>
</dbReference>
<dbReference type="SUPFAM" id="SSF53254">
    <property type="entry name" value="Phosphoglycerate mutase-like"/>
    <property type="match status" value="1"/>
</dbReference>
<evidence type="ECO:0000256" key="1">
    <source>
        <dbReference type="ARBA" id="ARBA00004514"/>
    </source>
</evidence>
<dbReference type="CDD" id="cd07061">
    <property type="entry name" value="HP_HAP_like"/>
    <property type="match status" value="1"/>
</dbReference>
<feature type="compositionally biased region" description="Basic residues" evidence="14">
    <location>
        <begin position="82"/>
        <end position="95"/>
    </location>
</feature>
<evidence type="ECO:0000256" key="7">
    <source>
        <dbReference type="ARBA" id="ARBA00022777"/>
    </source>
</evidence>
<feature type="compositionally biased region" description="Low complexity" evidence="14">
    <location>
        <begin position="1761"/>
        <end position="1802"/>
    </location>
</feature>
<organism evidence="16 17">
    <name type="scientific">Stomoxys calcitrans</name>
    <name type="common">Stable fly</name>
    <name type="synonym">Conops calcitrans</name>
    <dbReference type="NCBI Taxonomy" id="35570"/>
    <lineage>
        <taxon>Eukaryota</taxon>
        <taxon>Metazoa</taxon>
        <taxon>Ecdysozoa</taxon>
        <taxon>Arthropoda</taxon>
        <taxon>Hexapoda</taxon>
        <taxon>Insecta</taxon>
        <taxon>Pterygota</taxon>
        <taxon>Neoptera</taxon>
        <taxon>Endopterygota</taxon>
        <taxon>Diptera</taxon>
        <taxon>Brachycera</taxon>
        <taxon>Muscomorpha</taxon>
        <taxon>Muscoidea</taxon>
        <taxon>Muscidae</taxon>
        <taxon>Stomoxys</taxon>
    </lineage>
</organism>
<feature type="region of interest" description="Disordered" evidence="14">
    <location>
        <begin position="2331"/>
        <end position="2350"/>
    </location>
</feature>
<gene>
    <name evidence="16" type="primary">106089672</name>
</gene>
<dbReference type="GO" id="GO:0016791">
    <property type="term" value="F:phosphatase activity"/>
    <property type="evidence" value="ECO:0007669"/>
    <property type="project" value="UniProtKB-ARBA"/>
</dbReference>
<feature type="region of interest" description="Disordered" evidence="14">
    <location>
        <begin position="645"/>
        <end position="669"/>
    </location>
</feature>
<dbReference type="GO" id="GO:0032958">
    <property type="term" value="P:inositol phosphate biosynthetic process"/>
    <property type="evidence" value="ECO:0007669"/>
    <property type="project" value="TreeGrafter"/>
</dbReference>
<feature type="region of interest" description="Disordered" evidence="14">
    <location>
        <begin position="1451"/>
        <end position="1474"/>
    </location>
</feature>
<dbReference type="GO" id="GO:0005524">
    <property type="term" value="F:ATP binding"/>
    <property type="evidence" value="ECO:0007669"/>
    <property type="project" value="UniProtKB-KW"/>
</dbReference>
<feature type="compositionally biased region" description="Low complexity" evidence="14">
    <location>
        <begin position="1975"/>
        <end position="1987"/>
    </location>
</feature>
<keyword evidence="5" id="KW-0808">Transferase</keyword>
<dbReference type="GO" id="GO:0033857">
    <property type="term" value="F:5-diphosphoinositol pentakisphosphate 1-kinase activity"/>
    <property type="evidence" value="ECO:0007669"/>
    <property type="project" value="TreeGrafter"/>
</dbReference>
<feature type="region of interest" description="Disordered" evidence="14">
    <location>
        <begin position="1169"/>
        <end position="1233"/>
    </location>
</feature>
<evidence type="ECO:0000313" key="17">
    <source>
        <dbReference type="Proteomes" id="UP000095300"/>
    </source>
</evidence>
<evidence type="ECO:0000256" key="8">
    <source>
        <dbReference type="ARBA" id="ARBA00022840"/>
    </source>
</evidence>
<feature type="compositionally biased region" description="Basic residues" evidence="14">
    <location>
        <begin position="1597"/>
        <end position="1634"/>
    </location>
</feature>
<feature type="compositionally biased region" description="Polar residues" evidence="14">
    <location>
        <begin position="656"/>
        <end position="666"/>
    </location>
</feature>
<dbReference type="FunFam" id="3.40.50.11950:FF:000003">
    <property type="entry name" value="Inositol hexakisphosphate and diphosphoinositol-pentakisphosphate kinase"/>
    <property type="match status" value="1"/>
</dbReference>
<evidence type="ECO:0000256" key="2">
    <source>
        <dbReference type="ARBA" id="ARBA00005609"/>
    </source>
</evidence>
<dbReference type="InterPro" id="IPR040557">
    <property type="entry name" value="VIP1_N"/>
</dbReference>
<evidence type="ECO:0000313" key="16">
    <source>
        <dbReference type="EnsemblMetazoa" id="SCAU011942-PI"/>
    </source>
</evidence>
<feature type="region of interest" description="Disordered" evidence="14">
    <location>
        <begin position="1597"/>
        <end position="1696"/>
    </location>
</feature>
<feature type="region of interest" description="Disordered" evidence="14">
    <location>
        <begin position="1761"/>
        <end position="1807"/>
    </location>
</feature>
<evidence type="ECO:0000256" key="12">
    <source>
        <dbReference type="ARBA" id="ARBA00071668"/>
    </source>
</evidence>
<feature type="compositionally biased region" description="Polar residues" evidence="14">
    <location>
        <begin position="2337"/>
        <end position="2346"/>
    </location>
</feature>
<feature type="compositionally biased region" description="Low complexity" evidence="14">
    <location>
        <begin position="2418"/>
        <end position="2437"/>
    </location>
</feature>
<proteinExistence type="inferred from homology"/>
<keyword evidence="4" id="KW-0963">Cytoplasm</keyword>
<dbReference type="PROSITE" id="PS00616">
    <property type="entry name" value="HIS_ACID_PHOSPHAT_1"/>
    <property type="match status" value="1"/>
</dbReference>
<evidence type="ECO:0000256" key="10">
    <source>
        <dbReference type="ARBA" id="ARBA00034629"/>
    </source>
</evidence>
<dbReference type="Pfam" id="PF00328">
    <property type="entry name" value="His_Phos_2"/>
    <property type="match status" value="1"/>
</dbReference>
<dbReference type="Gene3D" id="3.40.50.1240">
    <property type="entry name" value="Phosphoglycerate mutase-like"/>
    <property type="match status" value="1"/>
</dbReference>
<keyword evidence="7" id="KW-0418">Kinase</keyword>
<feature type="compositionally biased region" description="Acidic residues" evidence="14">
    <location>
        <begin position="48"/>
        <end position="58"/>
    </location>
</feature>
<dbReference type="OrthoDB" id="18042at2759"/>
<evidence type="ECO:0000259" key="15">
    <source>
        <dbReference type="Pfam" id="PF18086"/>
    </source>
</evidence>
<comment type="similarity">
    <text evidence="2">Belongs to the histidine acid phosphatase family. VIP1 subfamily.</text>
</comment>
<dbReference type="GO" id="GO:0000828">
    <property type="term" value="F:inositol hexakisphosphate kinase activity"/>
    <property type="evidence" value="ECO:0007669"/>
    <property type="project" value="TreeGrafter"/>
</dbReference>
<dbReference type="VEuPathDB" id="VectorBase:SCAU011942"/>
<comment type="function">
    <text evidence="11">Bifunctional inositol kinase that acts in concert with the IP6K kinases to synthesize the diphosphate group-containing inositol pyrophosphates diphosphoinositol pentakisphosphate, PP-InsP5, and bis-diphosphoinositol tetrakisphosphate, (PP)2-InsP4. PP-InsP5 and (PP)2-InsP4, also respectively called InsP7 and InsP8, may regulate a variety of cellular processes, including apoptosis, vesicle trafficking, cytoskeletal dynamics, and exocytosis. Phosphorylates inositol hexakisphosphate (InsP6) at position 1 to produce PP-InsP5 which is in turn phosphorylated by IP6Ks to produce (PP)2-InsP4. Alternatively, phosphorylates PP-InsP5 at position 1, produced by IP6Ks from InsP6, to produce (PP)2-InsP4.</text>
</comment>
<feature type="region of interest" description="Disordered" evidence="14">
    <location>
        <begin position="1084"/>
        <end position="1151"/>
    </location>
</feature>
<dbReference type="PANTHER" id="PTHR12750">
    <property type="entry name" value="DIPHOSPHOINOSITOL PENTAKISPHOSPHATE KINASE"/>
    <property type="match status" value="1"/>
</dbReference>
<keyword evidence="8" id="KW-0067">ATP-binding</keyword>
<evidence type="ECO:0000256" key="5">
    <source>
        <dbReference type="ARBA" id="ARBA00022679"/>
    </source>
</evidence>
<feature type="compositionally biased region" description="Polar residues" evidence="14">
    <location>
        <begin position="1988"/>
        <end position="2004"/>
    </location>
</feature>
<keyword evidence="17" id="KW-1185">Reference proteome</keyword>
<evidence type="ECO:0000256" key="11">
    <source>
        <dbReference type="ARBA" id="ARBA00055071"/>
    </source>
</evidence>
<feature type="compositionally biased region" description="Low complexity" evidence="14">
    <location>
        <begin position="1678"/>
        <end position="1696"/>
    </location>
</feature>
<name>A0A1I8PX64_STOCA</name>
<feature type="compositionally biased region" description="Acidic residues" evidence="14">
    <location>
        <begin position="1662"/>
        <end position="1677"/>
    </location>
</feature>
<dbReference type="InterPro" id="IPR000560">
    <property type="entry name" value="His_Pase_clade-2"/>
</dbReference>